<accession>A0AAD4KNE2</accession>
<evidence type="ECO:0000256" key="11">
    <source>
        <dbReference type="ARBA" id="ARBA00031926"/>
    </source>
</evidence>
<keyword evidence="10" id="KW-0961">Cell wall biogenesis/degradation</keyword>
<evidence type="ECO:0000256" key="1">
    <source>
        <dbReference type="ARBA" id="ARBA00000558"/>
    </source>
</evidence>
<dbReference type="RefSeq" id="XP_046070536.1">
    <property type="nucleotide sequence ID" value="XM_046216566.1"/>
</dbReference>
<evidence type="ECO:0000256" key="16">
    <source>
        <dbReference type="PIRSR" id="PIRSR016408-2"/>
    </source>
</evidence>
<dbReference type="GO" id="GO:0071555">
    <property type="term" value="P:cell wall organization"/>
    <property type="evidence" value="ECO:0007669"/>
    <property type="project" value="UniProtKB-KW"/>
</dbReference>
<evidence type="ECO:0000256" key="10">
    <source>
        <dbReference type="ARBA" id="ARBA00023316"/>
    </source>
</evidence>
<dbReference type="GO" id="GO:0006048">
    <property type="term" value="P:UDP-N-acetylglucosamine biosynthetic process"/>
    <property type="evidence" value="ECO:0007669"/>
    <property type="project" value="UniProtKB-UniRule"/>
</dbReference>
<dbReference type="Pfam" id="PF21404">
    <property type="entry name" value="AMG1_III"/>
    <property type="match status" value="1"/>
</dbReference>
<dbReference type="GO" id="GO:0005975">
    <property type="term" value="P:carbohydrate metabolic process"/>
    <property type="evidence" value="ECO:0007669"/>
    <property type="project" value="InterPro"/>
</dbReference>
<feature type="binding site" evidence="17">
    <location>
        <position position="288"/>
    </location>
    <ligand>
        <name>Mg(2+)</name>
        <dbReference type="ChEBI" id="CHEBI:18420"/>
    </ligand>
</feature>
<name>A0AAD4KNE2_9EURO</name>
<evidence type="ECO:0000256" key="3">
    <source>
        <dbReference type="ARBA" id="ARBA00010231"/>
    </source>
</evidence>
<dbReference type="Pfam" id="PF21405">
    <property type="entry name" value="AMG1_II"/>
    <property type="match status" value="1"/>
</dbReference>
<evidence type="ECO:0000256" key="8">
    <source>
        <dbReference type="ARBA" id="ARBA00023235"/>
    </source>
</evidence>
<keyword evidence="7 14" id="KW-0460">Magnesium</keyword>
<evidence type="ECO:0000256" key="2">
    <source>
        <dbReference type="ARBA" id="ARBA00004865"/>
    </source>
</evidence>
<dbReference type="AlphaFoldDB" id="A0AAD4KNE2"/>
<dbReference type="InterPro" id="IPR016066">
    <property type="entry name" value="A-D-PHexomutase_CS"/>
</dbReference>
<evidence type="ECO:0000259" key="18">
    <source>
        <dbReference type="Pfam" id="PF00408"/>
    </source>
</evidence>
<dbReference type="Gene3D" id="3.30.310.50">
    <property type="entry name" value="Alpha-D-phosphohexomutase, C-terminal domain"/>
    <property type="match status" value="1"/>
</dbReference>
<evidence type="ECO:0000256" key="13">
    <source>
        <dbReference type="ARBA" id="ARBA00059527"/>
    </source>
</evidence>
<dbReference type="FunFam" id="3.40.120.10:FF:000023">
    <property type="entry name" value="Phosphoacetylglucosamine mutase"/>
    <property type="match status" value="1"/>
</dbReference>
<feature type="binding site" evidence="17">
    <location>
        <position position="290"/>
    </location>
    <ligand>
        <name>Mg(2+)</name>
        <dbReference type="ChEBI" id="CHEBI:18420"/>
    </ligand>
</feature>
<evidence type="ECO:0000256" key="12">
    <source>
        <dbReference type="ARBA" id="ARBA00032065"/>
    </source>
</evidence>
<evidence type="ECO:0000256" key="15">
    <source>
        <dbReference type="PIRSR" id="PIRSR016408-1"/>
    </source>
</evidence>
<evidence type="ECO:0000313" key="23">
    <source>
        <dbReference type="Proteomes" id="UP001201262"/>
    </source>
</evidence>
<feature type="binding site" evidence="16">
    <location>
        <begin position="507"/>
        <end position="511"/>
    </location>
    <ligand>
        <name>substrate</name>
    </ligand>
</feature>
<dbReference type="PROSITE" id="PS00710">
    <property type="entry name" value="PGM_PMM"/>
    <property type="match status" value="1"/>
</dbReference>
<evidence type="ECO:0000259" key="19">
    <source>
        <dbReference type="Pfam" id="PF02878"/>
    </source>
</evidence>
<proteinExistence type="inferred from homology"/>
<dbReference type="PANTHER" id="PTHR45955:SF1">
    <property type="entry name" value="PHOSPHOACETYLGLUCOSAMINE MUTASE"/>
    <property type="match status" value="1"/>
</dbReference>
<evidence type="ECO:0000256" key="4">
    <source>
        <dbReference type="ARBA" id="ARBA00012731"/>
    </source>
</evidence>
<dbReference type="Pfam" id="PF00408">
    <property type="entry name" value="PGM_PMM_IV"/>
    <property type="match status" value="1"/>
</dbReference>
<dbReference type="SUPFAM" id="SSF55957">
    <property type="entry name" value="Phosphoglucomutase, C-terminal domain"/>
    <property type="match status" value="1"/>
</dbReference>
<dbReference type="GeneID" id="70246853"/>
<dbReference type="InterPro" id="IPR036900">
    <property type="entry name" value="A-D-PHexomutase_C_sf"/>
</dbReference>
<comment type="function">
    <text evidence="13 14">Catalyzes the conversion of GlcNAc-6-P into GlcNAc-1-P during the synthesis of uridine diphosphate/UDP-GlcNAc, which is a biosynthetic precursor of chitin and also supplies the amino sugars for N-linked oligosaccharides of glycoproteins.</text>
</comment>
<evidence type="ECO:0000259" key="21">
    <source>
        <dbReference type="Pfam" id="PF21405"/>
    </source>
</evidence>
<protein>
    <recommendedName>
        <fullName evidence="4 14">Phosphoacetylglucosamine mutase</fullName>
        <shortName evidence="14">PAGM</shortName>
        <ecNumber evidence="4 14">5.4.2.3</ecNumber>
    </recommendedName>
    <alternativeName>
        <fullName evidence="12 14">Acetylglucosamine phosphomutase</fullName>
    </alternativeName>
    <alternativeName>
        <fullName evidence="11 14">N-acetylglucosamine-phosphate mutase</fullName>
    </alternativeName>
</protein>
<comment type="catalytic activity">
    <reaction evidence="1 14">
        <text>N-acetyl-alpha-D-glucosamine 1-phosphate = N-acetyl-D-glucosamine 6-phosphate</text>
        <dbReference type="Rhea" id="RHEA:23804"/>
        <dbReference type="ChEBI" id="CHEBI:57513"/>
        <dbReference type="ChEBI" id="CHEBI:57776"/>
        <dbReference type="EC" id="5.4.2.3"/>
    </reaction>
</comment>
<dbReference type="InterPro" id="IPR005843">
    <property type="entry name" value="A-D-PHexomutase_C"/>
</dbReference>
<dbReference type="PIRSF" id="PIRSF016408">
    <property type="entry name" value="PAGM"/>
    <property type="match status" value="1"/>
</dbReference>
<keyword evidence="6 14" id="KW-0479">Metal-binding</keyword>
<evidence type="ECO:0000256" key="7">
    <source>
        <dbReference type="ARBA" id="ARBA00022842"/>
    </source>
</evidence>
<comment type="similarity">
    <text evidence="3 14">Belongs to the phosphohexose mutase family.</text>
</comment>
<feature type="binding site" evidence="16">
    <location>
        <position position="516"/>
    </location>
    <ligand>
        <name>substrate</name>
    </ligand>
</feature>
<feature type="binding site" evidence="16">
    <location>
        <begin position="382"/>
        <end position="384"/>
    </location>
    <ligand>
        <name>substrate</name>
    </ligand>
</feature>
<feature type="domain" description="Alpha-D-phosphohexomutase C-terminal" evidence="18">
    <location>
        <begin position="462"/>
        <end position="536"/>
    </location>
</feature>
<feature type="domain" description="Phosphoacetylglucosamine mutase AMG1" evidence="21">
    <location>
        <begin position="187"/>
        <end position="293"/>
    </location>
</feature>
<keyword evidence="8 14" id="KW-0413">Isomerase</keyword>
<evidence type="ECO:0000313" key="22">
    <source>
        <dbReference type="EMBL" id="KAH8695394.1"/>
    </source>
</evidence>
<dbReference type="InterPro" id="IPR005844">
    <property type="entry name" value="A-D-PHexomutase_a/b/a-I"/>
</dbReference>
<dbReference type="EC" id="5.4.2.3" evidence="4 14"/>
<organism evidence="22 23">
    <name type="scientific">Talaromyces proteolyticus</name>
    <dbReference type="NCBI Taxonomy" id="1131652"/>
    <lineage>
        <taxon>Eukaryota</taxon>
        <taxon>Fungi</taxon>
        <taxon>Dikarya</taxon>
        <taxon>Ascomycota</taxon>
        <taxon>Pezizomycotina</taxon>
        <taxon>Eurotiomycetes</taxon>
        <taxon>Eurotiomycetidae</taxon>
        <taxon>Eurotiales</taxon>
        <taxon>Trichocomaceae</taxon>
        <taxon>Talaromyces</taxon>
        <taxon>Talaromyces sect. Bacilispori</taxon>
    </lineage>
</organism>
<feature type="domain" description="Alpha-D-phosphohexomutase alpha/beta/alpha" evidence="19">
    <location>
        <begin position="63"/>
        <end position="93"/>
    </location>
</feature>
<keyword evidence="9" id="KW-0119">Carbohydrate metabolism</keyword>
<evidence type="ECO:0000256" key="14">
    <source>
        <dbReference type="PIRNR" id="PIRNR016408"/>
    </source>
</evidence>
<feature type="domain" description="Phosphoacetylglucosamine mutase AMG1" evidence="20">
    <location>
        <begin position="307"/>
        <end position="446"/>
    </location>
</feature>
<keyword evidence="23" id="KW-1185">Reference proteome</keyword>
<evidence type="ECO:0000256" key="17">
    <source>
        <dbReference type="PIRSR" id="PIRSR016408-3"/>
    </source>
</evidence>
<evidence type="ECO:0000256" key="5">
    <source>
        <dbReference type="ARBA" id="ARBA00022553"/>
    </source>
</evidence>
<dbReference type="SUPFAM" id="SSF53738">
    <property type="entry name" value="Phosphoglucomutase, first 3 domains"/>
    <property type="match status" value="3"/>
</dbReference>
<dbReference type="FunFam" id="3.30.310.50:FF:000003">
    <property type="entry name" value="Phosphoacetylglucosamine mutase"/>
    <property type="match status" value="1"/>
</dbReference>
<dbReference type="GO" id="GO:0000287">
    <property type="term" value="F:magnesium ion binding"/>
    <property type="evidence" value="ECO:0007669"/>
    <property type="project" value="InterPro"/>
</dbReference>
<evidence type="ECO:0000256" key="6">
    <source>
        <dbReference type="ARBA" id="ARBA00022723"/>
    </source>
</evidence>
<dbReference type="GO" id="GO:0004610">
    <property type="term" value="F:phosphoacetylglucosamine mutase activity"/>
    <property type="evidence" value="ECO:0007669"/>
    <property type="project" value="UniProtKB-UniRule"/>
</dbReference>
<dbReference type="InterPro" id="IPR016055">
    <property type="entry name" value="A-D-PHexomutase_a/b/a-I/II/III"/>
</dbReference>
<feature type="binding site" evidence="17">
    <location>
        <position position="286"/>
    </location>
    <ligand>
        <name>Mg(2+)</name>
        <dbReference type="ChEBI" id="CHEBI:18420"/>
    </ligand>
</feature>
<dbReference type="InterPro" id="IPR049022">
    <property type="entry name" value="AMG1_III"/>
</dbReference>
<comment type="cofactor">
    <cofactor evidence="14 17">
        <name>Mg(2+)</name>
        <dbReference type="ChEBI" id="CHEBI:18420"/>
    </cofactor>
    <text evidence="14 17">Binds 1 Mg(2+) ion per subunit.</text>
</comment>
<dbReference type="CDD" id="cd03086">
    <property type="entry name" value="PGM3"/>
    <property type="match status" value="1"/>
</dbReference>
<dbReference type="PANTHER" id="PTHR45955">
    <property type="entry name" value="PHOSPHOACETYLGLUCOSAMINE MUTASE"/>
    <property type="match status" value="1"/>
</dbReference>
<reference evidence="22" key="1">
    <citation type="submission" date="2021-12" db="EMBL/GenBank/DDBJ databases">
        <title>Convergent genome expansion in fungi linked to evolution of root-endophyte symbiosis.</title>
        <authorList>
            <consortium name="DOE Joint Genome Institute"/>
            <person name="Ke Y.-H."/>
            <person name="Bonito G."/>
            <person name="Liao H.-L."/>
            <person name="Looney B."/>
            <person name="Rojas-Flechas A."/>
            <person name="Nash J."/>
            <person name="Hameed K."/>
            <person name="Schadt C."/>
            <person name="Martin F."/>
            <person name="Crous P.W."/>
            <person name="Miettinen O."/>
            <person name="Magnuson J.K."/>
            <person name="Labbe J."/>
            <person name="Jacobson D."/>
            <person name="Doktycz M.J."/>
            <person name="Veneault-Fourrey C."/>
            <person name="Kuo A."/>
            <person name="Mondo S."/>
            <person name="Calhoun S."/>
            <person name="Riley R."/>
            <person name="Ohm R."/>
            <person name="LaButti K."/>
            <person name="Andreopoulos B."/>
            <person name="Pangilinan J."/>
            <person name="Nolan M."/>
            <person name="Tritt A."/>
            <person name="Clum A."/>
            <person name="Lipzen A."/>
            <person name="Daum C."/>
            <person name="Barry K."/>
            <person name="Grigoriev I.V."/>
            <person name="Vilgalys R."/>
        </authorList>
    </citation>
    <scope>NUCLEOTIDE SEQUENCE</scope>
    <source>
        <strain evidence="22">PMI_201</strain>
    </source>
</reference>
<dbReference type="InterPro" id="IPR016657">
    <property type="entry name" value="PAGM"/>
</dbReference>
<comment type="caution">
    <text evidence="22">The sequence shown here is derived from an EMBL/GenBank/DDBJ whole genome shotgun (WGS) entry which is preliminary data.</text>
</comment>
<evidence type="ECO:0000256" key="9">
    <source>
        <dbReference type="ARBA" id="ARBA00023277"/>
    </source>
</evidence>
<feature type="active site" description="Phosphoserine intermediate" evidence="15">
    <location>
        <position position="69"/>
    </location>
</feature>
<dbReference type="Pfam" id="PF02878">
    <property type="entry name" value="PGM_PMM_I"/>
    <property type="match status" value="2"/>
</dbReference>
<keyword evidence="5" id="KW-0597">Phosphoprotein</keyword>
<gene>
    <name evidence="22" type="ORF">BGW36DRAFT_382619</name>
</gene>
<dbReference type="Proteomes" id="UP001201262">
    <property type="component" value="Unassembled WGS sequence"/>
</dbReference>
<dbReference type="FunFam" id="3.40.120.10:FF:000013">
    <property type="entry name" value="Phosphoacetylglucosamine mutase"/>
    <property type="match status" value="1"/>
</dbReference>
<comment type="pathway">
    <text evidence="2 14">Nucleotide-sugar biosynthesis; UDP-N-acetyl-alpha-D-glucosamine biosynthesis; N-acetyl-alpha-D-glucosamine 1-phosphate from alpha-D-glucosamine 6-phosphate (route I): step 2/2.</text>
</comment>
<evidence type="ECO:0000259" key="20">
    <source>
        <dbReference type="Pfam" id="PF21404"/>
    </source>
</evidence>
<feature type="domain" description="Alpha-D-phosphohexomutase alpha/beta/alpha" evidence="19">
    <location>
        <begin position="123"/>
        <end position="175"/>
    </location>
</feature>
<dbReference type="EMBL" id="JAJTJA010000008">
    <property type="protein sequence ID" value="KAH8695394.1"/>
    <property type="molecule type" value="Genomic_DNA"/>
</dbReference>
<dbReference type="InterPro" id="IPR049023">
    <property type="entry name" value="AMG1_II"/>
</dbReference>
<dbReference type="Gene3D" id="3.40.120.10">
    <property type="entry name" value="Alpha-D-Glucose-1,6-Bisphosphate, subunit A, domain 3"/>
    <property type="match status" value="2"/>
</dbReference>
<sequence length="547" mass="59598">MASPAVHQAIKEAALKYRFPEGRVFEYGTAGFRMKADLLNTVVFAVGLLAGLRSKKLNGQWIGVMVTASHNPAEDNGVKLVDPMGEMLEAEWEAYATKLANAPLEKVADVYDELIKEIDINMKNPARVVFARDTRASGSRLVGILSAALTATEVEFTDFKYMTTPQLHYVVRCKNTLGTPYEYGEPTEEGYYEKLGEAFKKVMKSVKIHGHLTVDCANGVGGPKLRELLKFLPPADQGGVDIKVVNDNVINPDSLNFECGADYVKTKQRAPPSSKASPLDRCASLDGDADRLVYYFVDENNVFRLLDGDRIATLAASFIGDLVRNAGIAQKLKIGVIQTAYANGASTDYIEKVLKLPAVCTKTGVKHLHHAAMRYDVGVYFEANGHGTVTFSENALKTIKSSEPQSPAQQHALESLKGLTDLINQAVGDALSDMLLVEAILAHKGWTTKEWLGTYTDLPSRLVRVEVADRSIFKAVDAERKLESPAGLQDRIDALQSRYNKGRSFARASGTEDAVRVYAEAASRSEADDLATRVANAVKEAGSASDV</sequence>
<feature type="binding site" description="via phosphate group" evidence="17">
    <location>
        <position position="69"/>
    </location>
    <ligand>
        <name>Mg(2+)</name>
        <dbReference type="ChEBI" id="CHEBI:18420"/>
    </ligand>
</feature>